<feature type="transmembrane region" description="Helical" evidence="2">
    <location>
        <begin position="239"/>
        <end position="257"/>
    </location>
</feature>
<feature type="region of interest" description="Disordered" evidence="1">
    <location>
        <begin position="472"/>
        <end position="497"/>
    </location>
</feature>
<evidence type="ECO:0000313" key="3">
    <source>
        <dbReference type="EMBL" id="KAK7248756.1"/>
    </source>
</evidence>
<gene>
    <name evidence="3" type="ORF">SO694_00041029</name>
</gene>
<comment type="caution">
    <text evidence="3">The sequence shown here is derived from an EMBL/GenBank/DDBJ whole genome shotgun (WGS) entry which is preliminary data.</text>
</comment>
<proteinExistence type="predicted"/>
<feature type="transmembrane region" description="Helical" evidence="2">
    <location>
        <begin position="567"/>
        <end position="589"/>
    </location>
</feature>
<evidence type="ECO:0000256" key="2">
    <source>
        <dbReference type="SAM" id="Phobius"/>
    </source>
</evidence>
<keyword evidence="2" id="KW-1133">Transmembrane helix</keyword>
<reference evidence="3 4" key="1">
    <citation type="submission" date="2024-03" db="EMBL/GenBank/DDBJ databases">
        <title>Aureococcus anophagefferens CCMP1851 and Kratosvirus quantuckense: Draft genome of a second virus-susceptible host strain in the model system.</title>
        <authorList>
            <person name="Chase E."/>
            <person name="Truchon A.R."/>
            <person name="Schepens W."/>
            <person name="Wilhelm S.W."/>
        </authorList>
    </citation>
    <scope>NUCLEOTIDE SEQUENCE [LARGE SCALE GENOMIC DNA]</scope>
    <source>
        <strain evidence="3 4">CCMP1851</strain>
    </source>
</reference>
<sequence>MKLPRPRPEAPPPWGCAVDQALMLAVSGCLLCSAFACEAVRVVAYVAHVLRRKAKPSRDEPQVTVLIDGECCVCDALRSFVLFRHRSDGEGLRFLPAQRVIDCLATRHQPPESEYDERHSDYDDARDVADVLEVKRVDPASLLRSLHVLDHGPGDVVLDDATTHVGAYGVFRLFDDCHWPYPLVASIGGSLAPRVFVDACYGCFSRNRHAWFGRRNPLAPLGSETVDDAARRRLVVREAVFFTGLLVLAFAVLWLPYGDRRKEGATQELARVATAGFVVLLFASDLWGEDRESVMKPVHAFFERYVGHASARSLACTRCSCALILLVFTADVVTAPLAETAAVPRWMCRPTGVVKLAFDYGYLDGLLADASRLRLLEKATRGSLACVACGFGTPVAAPVAAGLWLLYGGVLRSYNTWRGHSFISAWWTPGQQRVIQRRFNVDARRAGGARRLRGRVVRRRAARGARRVAAAARAPGRRGAARGYKRPRSPSSAAAEMTRSADRGWTRFLVTLIFANNYFMAGLSKLCASGVAWACGENLKAKLLQTTLTQTSFGVHATLLLRHLPDAFFGALGACGLFGEIAMGLVPFASPAKLLFPGAMWLMHVGIAALQHIVFVDLLLLIPAWYLWHWCDHSARPRTAFARPHPWDWREWYAGTAGSVARGYAALFGAGAVPKPPVASSPVLKRGAKLSKSECRLDEALFAAADASPPSAGGLPMHDAASLSDDEALVYDATMRRGAARTIAFMAVFLAVWTRGAEWYPYNAFRMFADWTPRPIFYERYVTYDAGGDRGRNFHYHELNAVLNRKRLMEGLETCAREPESHRCAAFLDFAEPRARAMAGAPAHLVVQTRAWDFGADLDKAGYCDAMTVLDYDVGRRSVAKRVDAPCDALDLQACCASTIGTI</sequence>
<keyword evidence="4" id="KW-1185">Reference proteome</keyword>
<accession>A0ABR1G617</accession>
<dbReference type="Proteomes" id="UP001363151">
    <property type="component" value="Unassembled WGS sequence"/>
</dbReference>
<keyword evidence="2" id="KW-0812">Transmembrane</keyword>
<protein>
    <recommendedName>
        <fullName evidence="5">HTTM domain-containing protein</fullName>
    </recommendedName>
</protein>
<keyword evidence="2" id="KW-0472">Membrane</keyword>
<feature type="transmembrane region" description="Helical" evidence="2">
    <location>
        <begin position="382"/>
        <end position="407"/>
    </location>
</feature>
<feature type="compositionally biased region" description="Basic residues" evidence="1">
    <location>
        <begin position="475"/>
        <end position="488"/>
    </location>
</feature>
<evidence type="ECO:0000313" key="4">
    <source>
        <dbReference type="Proteomes" id="UP001363151"/>
    </source>
</evidence>
<dbReference type="EMBL" id="JBBJCI010000086">
    <property type="protein sequence ID" value="KAK7248756.1"/>
    <property type="molecule type" value="Genomic_DNA"/>
</dbReference>
<evidence type="ECO:0008006" key="5">
    <source>
        <dbReference type="Google" id="ProtNLM"/>
    </source>
</evidence>
<name>A0ABR1G617_AURAN</name>
<evidence type="ECO:0000256" key="1">
    <source>
        <dbReference type="SAM" id="MobiDB-lite"/>
    </source>
</evidence>
<feature type="transmembrane region" description="Helical" evidence="2">
    <location>
        <begin position="601"/>
        <end position="628"/>
    </location>
</feature>
<organism evidence="3 4">
    <name type="scientific">Aureococcus anophagefferens</name>
    <name type="common">Harmful bloom alga</name>
    <dbReference type="NCBI Taxonomy" id="44056"/>
    <lineage>
        <taxon>Eukaryota</taxon>
        <taxon>Sar</taxon>
        <taxon>Stramenopiles</taxon>
        <taxon>Ochrophyta</taxon>
        <taxon>Pelagophyceae</taxon>
        <taxon>Pelagomonadales</taxon>
        <taxon>Pelagomonadaceae</taxon>
        <taxon>Aureococcus</taxon>
    </lineage>
</organism>